<reference evidence="2 3" key="1">
    <citation type="journal article" date="2019" name="Int. J. Syst. Evol. Microbiol.">
        <title>Streptomyces cadmiisoli sp. nov., a novel actinomycete isolated from cadmium-contaminated soil.</title>
        <authorList>
            <person name="Li K."/>
            <person name="Tang X."/>
            <person name="Zhao J."/>
            <person name="Guo Y."/>
            <person name="Tang Y."/>
            <person name="Gao J."/>
        </authorList>
    </citation>
    <scope>NUCLEOTIDE SEQUENCE [LARGE SCALE GENOMIC DNA]</scope>
    <source>
        <strain evidence="2 3">ZFG47</strain>
    </source>
</reference>
<dbReference type="KEGG" id="scad:DN051_09740"/>
<evidence type="ECO:0000256" key="1">
    <source>
        <dbReference type="SAM" id="MobiDB-lite"/>
    </source>
</evidence>
<gene>
    <name evidence="2" type="ORF">DN051_09740</name>
</gene>
<protein>
    <submittedName>
        <fullName evidence="2">Uncharacterized protein</fullName>
    </submittedName>
</protein>
<evidence type="ECO:0000313" key="2">
    <source>
        <dbReference type="EMBL" id="AWW36878.1"/>
    </source>
</evidence>
<accession>A0A2Z4IWA5</accession>
<dbReference type="Proteomes" id="UP000249616">
    <property type="component" value="Chromosome"/>
</dbReference>
<evidence type="ECO:0000313" key="3">
    <source>
        <dbReference type="Proteomes" id="UP000249616"/>
    </source>
</evidence>
<name>A0A2Z4IWA5_9ACTN</name>
<feature type="region of interest" description="Disordered" evidence="1">
    <location>
        <begin position="68"/>
        <end position="90"/>
    </location>
</feature>
<dbReference type="EMBL" id="CP030073">
    <property type="protein sequence ID" value="AWW36878.1"/>
    <property type="molecule type" value="Genomic_DNA"/>
</dbReference>
<organism evidence="2 3">
    <name type="scientific">Streptomyces cadmiisoli</name>
    <dbReference type="NCBI Taxonomy" id="2184053"/>
    <lineage>
        <taxon>Bacteria</taxon>
        <taxon>Bacillati</taxon>
        <taxon>Actinomycetota</taxon>
        <taxon>Actinomycetes</taxon>
        <taxon>Kitasatosporales</taxon>
        <taxon>Streptomycetaceae</taxon>
        <taxon>Streptomyces</taxon>
        <taxon>Streptomyces aurantiacus group</taxon>
    </lineage>
</organism>
<dbReference type="AlphaFoldDB" id="A0A2Z4IWA5"/>
<proteinExistence type="predicted"/>
<sequence length="90" mass="9735">MGRDGVTGRVDHLIESASLTSCQVHASRGRLAPASPHLLSEVAIIGWLARRTLRDGRNPCPRAWNPFPRVAEPADGTPCPMITAGARRVR</sequence>
<keyword evidence="3" id="KW-1185">Reference proteome</keyword>